<feature type="transmembrane region" description="Helical" evidence="1">
    <location>
        <begin position="28"/>
        <end position="49"/>
    </location>
</feature>
<accession>A0ABS6HC79</accession>
<gene>
    <name evidence="2" type="ORF">JJQ90_21605</name>
</gene>
<keyword evidence="3" id="KW-1185">Reference proteome</keyword>
<organism evidence="2 3">
    <name type="scientific">Falsiroseomonas oleicola</name>
    <dbReference type="NCBI Taxonomy" id="2801474"/>
    <lineage>
        <taxon>Bacteria</taxon>
        <taxon>Pseudomonadati</taxon>
        <taxon>Pseudomonadota</taxon>
        <taxon>Alphaproteobacteria</taxon>
        <taxon>Acetobacterales</taxon>
        <taxon>Roseomonadaceae</taxon>
        <taxon>Falsiroseomonas</taxon>
    </lineage>
</organism>
<reference evidence="2 3" key="1">
    <citation type="submission" date="2021-01" db="EMBL/GenBank/DDBJ databases">
        <title>Roseomonas sp. nov, a bacterium isolated from an oil production mixture in Yumen Oilfield.</title>
        <authorList>
            <person name="Wu D."/>
        </authorList>
    </citation>
    <scope>NUCLEOTIDE SEQUENCE [LARGE SCALE GENOMIC DNA]</scope>
    <source>
        <strain evidence="2 3">ROY-5-3</strain>
    </source>
</reference>
<keyword evidence="1" id="KW-0812">Transmembrane</keyword>
<feature type="transmembrane region" description="Helical" evidence="1">
    <location>
        <begin position="5"/>
        <end position="22"/>
    </location>
</feature>
<proteinExistence type="predicted"/>
<name>A0ABS6HC79_9PROT</name>
<protein>
    <submittedName>
        <fullName evidence="2">Uncharacterized protein</fullName>
    </submittedName>
</protein>
<keyword evidence="1" id="KW-1133">Transmembrane helix</keyword>
<comment type="caution">
    <text evidence="2">The sequence shown here is derived from an EMBL/GenBank/DDBJ whole genome shotgun (WGS) entry which is preliminary data.</text>
</comment>
<evidence type="ECO:0000256" key="1">
    <source>
        <dbReference type="SAM" id="Phobius"/>
    </source>
</evidence>
<sequence length="72" mass="8103">MLGYYITAGISLALLIMIPIWTPNSNQPVYPFWVILLLALIVVIVPIVLRRRKREGAAQTGDLAVRLEEVKD</sequence>
<evidence type="ECO:0000313" key="3">
    <source>
        <dbReference type="Proteomes" id="UP000689967"/>
    </source>
</evidence>
<dbReference type="RefSeq" id="WP_216878347.1">
    <property type="nucleotide sequence ID" value="NZ_JAERQM010000007.1"/>
</dbReference>
<keyword evidence="1" id="KW-0472">Membrane</keyword>
<dbReference type="EMBL" id="JAERQM010000007">
    <property type="protein sequence ID" value="MBU8546332.1"/>
    <property type="molecule type" value="Genomic_DNA"/>
</dbReference>
<dbReference type="Proteomes" id="UP000689967">
    <property type="component" value="Unassembled WGS sequence"/>
</dbReference>
<evidence type="ECO:0000313" key="2">
    <source>
        <dbReference type="EMBL" id="MBU8546332.1"/>
    </source>
</evidence>